<evidence type="ECO:0000259" key="11">
    <source>
        <dbReference type="PROSITE" id="PS50883"/>
    </source>
</evidence>
<evidence type="ECO:0000313" key="13">
    <source>
        <dbReference type="Proteomes" id="UP000029462"/>
    </source>
</evidence>
<evidence type="ECO:0000313" key="12">
    <source>
        <dbReference type="EMBL" id="GAL58581.1"/>
    </source>
</evidence>
<comment type="caution">
    <text evidence="12">The sequence shown here is derived from an EMBL/GenBank/DDBJ whole genome shotgun (WGS) entry which is preliminary data.</text>
</comment>
<keyword evidence="13" id="KW-1185">Reference proteome</keyword>
<evidence type="ECO:0000256" key="4">
    <source>
        <dbReference type="ARBA" id="ARBA00022636"/>
    </source>
</evidence>
<keyword evidence="4" id="KW-0973">c-di-GMP</keyword>
<dbReference type="GO" id="GO:0005886">
    <property type="term" value="C:plasma membrane"/>
    <property type="evidence" value="ECO:0007669"/>
    <property type="project" value="UniProtKB-SubCell"/>
</dbReference>
<evidence type="ECO:0000256" key="5">
    <source>
        <dbReference type="ARBA" id="ARBA00022692"/>
    </source>
</evidence>
<name>A0A090V1A2_PSEVU</name>
<dbReference type="EC" id="3.1.4.52" evidence="2"/>
<evidence type="ECO:0000256" key="9">
    <source>
        <dbReference type="ARBA" id="ARBA00034290"/>
    </source>
</evidence>
<dbReference type="EMBL" id="BBMZ01000012">
    <property type="protein sequence ID" value="GAL58581.1"/>
    <property type="molecule type" value="Genomic_DNA"/>
</dbReference>
<sequence length="527" mass="58914">MMTSRRLVNIVTFLLLLAMLIPLGLSIWLAHRQAQKTVIQEVDDYANWVVIRTQKVVQQAKLALNDIDQFTGTPCSPEHLMAMRRVAFSNHYVQEIIYVNDRQPLCSSLESNSQEGRLPSPERITPDGYRAWLTSQNDIGIKRIMAALGSKHHVVMLDPLSFIDVLTFGASPIKVSLVSMTTNRLIASSGGFNPAVWQQAQQSTLTHFQQKGTLYDVRRFPELGLAIITAASLAPLQKNLYRQLLIWLPIGVLMSLAIAFLLLRVLRRMQSPHARMRDAIKARDIVVYYQPIIALDSGKVVGAEALARWPQADGRFLTPDIFIPLAEQSGLMPQLTQLIIETVFSDLGPWLQRHPDLHVSINLDPDDLVSKSLPGLLSTLLARWQLSASQIALEITERGFADPKVSSPAISELRRAGHAIYIDDFGTGYSSLSYLQHLEVDILKIDKSFVDALEYKNVTPHIIEMAKALGLAMVAEGVETKGQLEWLRNHGVQFVQGWFYSKALPKEAFMAWAEENLRPGKATPDAS</sequence>
<dbReference type="SUPFAM" id="SSF141868">
    <property type="entry name" value="EAL domain-like"/>
    <property type="match status" value="1"/>
</dbReference>
<keyword evidence="8 10" id="KW-0472">Membrane</keyword>
<evidence type="ECO:0000256" key="10">
    <source>
        <dbReference type="SAM" id="Phobius"/>
    </source>
</evidence>
<keyword evidence="3" id="KW-1003">Cell membrane</keyword>
<evidence type="ECO:0000256" key="7">
    <source>
        <dbReference type="ARBA" id="ARBA00022989"/>
    </source>
</evidence>
<comment type="subcellular location">
    <subcellularLocation>
        <location evidence="1">Cell membrane</location>
        <topology evidence="1">Multi-pass membrane protein</topology>
    </subcellularLocation>
</comment>
<dbReference type="PANTHER" id="PTHR33121:SF81">
    <property type="entry name" value="CYCLIC DI-GMP PHOSPHODIESTERASE PDEB-RELATED"/>
    <property type="match status" value="1"/>
</dbReference>
<organism evidence="12 13">
    <name type="scientific">Pseudescherichia vulneris NBRC 102420</name>
    <dbReference type="NCBI Taxonomy" id="1115515"/>
    <lineage>
        <taxon>Bacteria</taxon>
        <taxon>Pseudomonadati</taxon>
        <taxon>Pseudomonadota</taxon>
        <taxon>Gammaproteobacteria</taxon>
        <taxon>Enterobacterales</taxon>
        <taxon>Enterobacteriaceae</taxon>
        <taxon>Pseudescherichia</taxon>
    </lineage>
</organism>
<dbReference type="Pfam" id="PF12792">
    <property type="entry name" value="CSS-motif"/>
    <property type="match status" value="1"/>
</dbReference>
<dbReference type="InterPro" id="IPR001633">
    <property type="entry name" value="EAL_dom"/>
</dbReference>
<dbReference type="AlphaFoldDB" id="A0A090V1A2"/>
<dbReference type="eggNOG" id="COG4943">
    <property type="taxonomic scope" value="Bacteria"/>
</dbReference>
<evidence type="ECO:0000256" key="6">
    <source>
        <dbReference type="ARBA" id="ARBA00022801"/>
    </source>
</evidence>
<dbReference type="PANTHER" id="PTHR33121">
    <property type="entry name" value="CYCLIC DI-GMP PHOSPHODIESTERASE PDEF"/>
    <property type="match status" value="1"/>
</dbReference>
<dbReference type="Pfam" id="PF00563">
    <property type="entry name" value="EAL"/>
    <property type="match status" value="1"/>
</dbReference>
<keyword evidence="6" id="KW-0378">Hydrolase</keyword>
<dbReference type="SMART" id="SM00052">
    <property type="entry name" value="EAL"/>
    <property type="match status" value="1"/>
</dbReference>
<keyword evidence="5 10" id="KW-0812">Transmembrane</keyword>
<evidence type="ECO:0000256" key="1">
    <source>
        <dbReference type="ARBA" id="ARBA00004651"/>
    </source>
</evidence>
<dbReference type="GO" id="GO:0071111">
    <property type="term" value="F:cyclic-guanylate-specific phosphodiesterase activity"/>
    <property type="evidence" value="ECO:0007669"/>
    <property type="project" value="UniProtKB-EC"/>
</dbReference>
<feature type="transmembrane region" description="Helical" evidence="10">
    <location>
        <begin position="244"/>
        <end position="266"/>
    </location>
</feature>
<reference evidence="12 13" key="1">
    <citation type="submission" date="2014-09" db="EMBL/GenBank/DDBJ databases">
        <title>Whole genome shotgun sequence of Escherichia vulneris NBRC 102420.</title>
        <authorList>
            <person name="Yoshida Y."/>
            <person name="Hosoyama A."/>
            <person name="Tsuchikane K."/>
            <person name="Ohji S."/>
            <person name="Ichikawa N."/>
            <person name="Kimura A."/>
            <person name="Yamazoe A."/>
            <person name="Ezaki T."/>
            <person name="Fujita N."/>
        </authorList>
    </citation>
    <scope>NUCLEOTIDE SEQUENCE [LARGE SCALE GENOMIC DNA]</scope>
    <source>
        <strain evidence="12 13">NBRC 102420</strain>
    </source>
</reference>
<evidence type="ECO:0000256" key="3">
    <source>
        <dbReference type="ARBA" id="ARBA00022475"/>
    </source>
</evidence>
<keyword evidence="7 10" id="KW-1133">Transmembrane helix</keyword>
<evidence type="ECO:0000256" key="2">
    <source>
        <dbReference type="ARBA" id="ARBA00012282"/>
    </source>
</evidence>
<protein>
    <recommendedName>
        <fullName evidence="2">cyclic-guanylate-specific phosphodiesterase</fullName>
        <ecNumber evidence="2">3.1.4.52</ecNumber>
    </recommendedName>
</protein>
<dbReference type="PROSITE" id="PS50883">
    <property type="entry name" value="EAL"/>
    <property type="match status" value="1"/>
</dbReference>
<dbReference type="InterPro" id="IPR050706">
    <property type="entry name" value="Cyclic-di-GMP_PDE-like"/>
</dbReference>
<dbReference type="Proteomes" id="UP000029462">
    <property type="component" value="Unassembled WGS sequence"/>
</dbReference>
<feature type="domain" description="EAL" evidence="11">
    <location>
        <begin position="269"/>
        <end position="517"/>
    </location>
</feature>
<dbReference type="CDD" id="cd01948">
    <property type="entry name" value="EAL"/>
    <property type="match status" value="1"/>
</dbReference>
<dbReference type="InterPro" id="IPR035919">
    <property type="entry name" value="EAL_sf"/>
</dbReference>
<evidence type="ECO:0000256" key="8">
    <source>
        <dbReference type="ARBA" id="ARBA00023136"/>
    </source>
</evidence>
<dbReference type="InterPro" id="IPR024744">
    <property type="entry name" value="CSS-motif_dom"/>
</dbReference>
<dbReference type="STRING" id="1115515.EV102420_12_00870"/>
<comment type="catalytic activity">
    <reaction evidence="9">
        <text>3',3'-c-di-GMP + H2O = 5'-phosphoguanylyl(3'-&gt;5')guanosine + H(+)</text>
        <dbReference type="Rhea" id="RHEA:24902"/>
        <dbReference type="ChEBI" id="CHEBI:15377"/>
        <dbReference type="ChEBI" id="CHEBI:15378"/>
        <dbReference type="ChEBI" id="CHEBI:58754"/>
        <dbReference type="ChEBI" id="CHEBI:58805"/>
        <dbReference type="EC" id="3.1.4.52"/>
    </reaction>
</comment>
<dbReference type="Gene3D" id="3.20.20.450">
    <property type="entry name" value="EAL domain"/>
    <property type="match status" value="1"/>
</dbReference>
<gene>
    <name evidence="12" type="primary">ylaB</name>
    <name evidence="12" type="ORF">EV102420_12_00870</name>
</gene>
<proteinExistence type="predicted"/>
<accession>A0A090V1A2</accession>